<protein>
    <submittedName>
        <fullName evidence="1">Uncharacterized protein</fullName>
    </submittedName>
</protein>
<dbReference type="AlphaFoldDB" id="A0A4Y2E8S6"/>
<evidence type="ECO:0000313" key="1">
    <source>
        <dbReference type="EMBL" id="GBM25301.1"/>
    </source>
</evidence>
<organism evidence="1 2">
    <name type="scientific">Araneus ventricosus</name>
    <name type="common">Orbweaver spider</name>
    <name type="synonym">Epeira ventricosa</name>
    <dbReference type="NCBI Taxonomy" id="182803"/>
    <lineage>
        <taxon>Eukaryota</taxon>
        <taxon>Metazoa</taxon>
        <taxon>Ecdysozoa</taxon>
        <taxon>Arthropoda</taxon>
        <taxon>Chelicerata</taxon>
        <taxon>Arachnida</taxon>
        <taxon>Araneae</taxon>
        <taxon>Araneomorphae</taxon>
        <taxon>Entelegynae</taxon>
        <taxon>Araneoidea</taxon>
        <taxon>Araneidae</taxon>
        <taxon>Araneus</taxon>
    </lineage>
</organism>
<dbReference type="Proteomes" id="UP000499080">
    <property type="component" value="Unassembled WGS sequence"/>
</dbReference>
<keyword evidence="2" id="KW-1185">Reference proteome</keyword>
<comment type="caution">
    <text evidence="1">The sequence shown here is derived from an EMBL/GenBank/DDBJ whole genome shotgun (WGS) entry which is preliminary data.</text>
</comment>
<sequence>MPPLQSKLKSKHLCSKRVAIDVDAECEVFKWLRQLSKDFYGPTATRKTPDTEHDGGRYGNGILHYILGIKERPLFHLTQIEPAEVLFRFVLGSKTNSSPKEVRLVCQMLRLILYPFPSSLRLVYLR</sequence>
<evidence type="ECO:0000313" key="2">
    <source>
        <dbReference type="Proteomes" id="UP000499080"/>
    </source>
</evidence>
<gene>
    <name evidence="1" type="ORF">AVEN_45928_1</name>
</gene>
<dbReference type="EMBL" id="BGPR01000534">
    <property type="protein sequence ID" value="GBM25301.1"/>
    <property type="molecule type" value="Genomic_DNA"/>
</dbReference>
<name>A0A4Y2E8S6_ARAVE</name>
<accession>A0A4Y2E8S6</accession>
<reference evidence="1 2" key="1">
    <citation type="journal article" date="2019" name="Sci. Rep.">
        <title>Orb-weaving spider Araneus ventricosus genome elucidates the spidroin gene catalogue.</title>
        <authorList>
            <person name="Kono N."/>
            <person name="Nakamura H."/>
            <person name="Ohtoshi R."/>
            <person name="Moran D.A.P."/>
            <person name="Shinohara A."/>
            <person name="Yoshida Y."/>
            <person name="Fujiwara M."/>
            <person name="Mori M."/>
            <person name="Tomita M."/>
            <person name="Arakawa K."/>
        </authorList>
    </citation>
    <scope>NUCLEOTIDE SEQUENCE [LARGE SCALE GENOMIC DNA]</scope>
</reference>
<proteinExistence type="predicted"/>